<name>A0A644XJB7_9ZZZZ</name>
<gene>
    <name evidence="1" type="ORF">SDC9_62265</name>
</gene>
<proteinExistence type="predicted"/>
<comment type="caution">
    <text evidence="1">The sequence shown here is derived from an EMBL/GenBank/DDBJ whole genome shotgun (WGS) entry which is preliminary data.</text>
</comment>
<evidence type="ECO:0000313" key="1">
    <source>
        <dbReference type="EMBL" id="MPM15891.1"/>
    </source>
</evidence>
<dbReference type="AlphaFoldDB" id="A0A644XJB7"/>
<accession>A0A644XJB7</accession>
<sequence>MAADLPSRQKEILAGFNFKSQIKLQVFNQTMEVFNQLKEILNEMSNDLNDLLETNDPNDRKLRRLEYRDRGKFEAELKFADDVLIFSMHSDVFIFDRDHPVWKSDYVKNDSSNGYSGVISIYNFLSDSLKYNRPEDLGYLVARIFVNKDKCFLAEGKRQINNVVSTFGKKKLGREEMLQIVESAILYTLSFDLLVPPFDLVKVASVEQINDKIESAKLQTGKRMGYKFNSDDVLEG</sequence>
<dbReference type="EMBL" id="VSSQ01002517">
    <property type="protein sequence ID" value="MPM15891.1"/>
    <property type="molecule type" value="Genomic_DNA"/>
</dbReference>
<reference evidence="1" key="1">
    <citation type="submission" date="2019-08" db="EMBL/GenBank/DDBJ databases">
        <authorList>
            <person name="Kucharzyk K."/>
            <person name="Murdoch R.W."/>
            <person name="Higgins S."/>
            <person name="Loffler F."/>
        </authorList>
    </citation>
    <scope>NUCLEOTIDE SEQUENCE</scope>
</reference>
<protein>
    <submittedName>
        <fullName evidence="1">Uncharacterized protein</fullName>
    </submittedName>
</protein>
<organism evidence="1">
    <name type="scientific">bioreactor metagenome</name>
    <dbReference type="NCBI Taxonomy" id="1076179"/>
    <lineage>
        <taxon>unclassified sequences</taxon>
        <taxon>metagenomes</taxon>
        <taxon>ecological metagenomes</taxon>
    </lineage>
</organism>